<accession>A0AAX3LLQ7</accession>
<reference evidence="2" key="1">
    <citation type="submission" date="2023-01" db="EMBL/GenBank/DDBJ databases">
        <title>Comparative genomic analysis of cold water coral derived Sulfitobacter faviae: insights into their metabolism and habitat adaptation.</title>
        <authorList>
            <person name="Guo Y."/>
            <person name="Lin S."/>
            <person name="Huang Z."/>
            <person name="Tang K."/>
            <person name="Wang X."/>
        </authorList>
    </citation>
    <scope>NUCLEOTIDE SEQUENCE</scope>
    <source>
        <strain evidence="2">SCSIO W_1865</strain>
    </source>
</reference>
<dbReference type="InterPro" id="IPR025375">
    <property type="entry name" value="DUF4365"/>
</dbReference>
<dbReference type="AlphaFoldDB" id="A0AAX3LLQ7"/>
<evidence type="ECO:0000259" key="1">
    <source>
        <dbReference type="Pfam" id="PF14280"/>
    </source>
</evidence>
<proteinExistence type="predicted"/>
<evidence type="ECO:0000313" key="3">
    <source>
        <dbReference type="Proteomes" id="UP001210770"/>
    </source>
</evidence>
<gene>
    <name evidence="2" type="ORF">PL336_11810</name>
</gene>
<dbReference type="EMBL" id="CP116423">
    <property type="protein sequence ID" value="WCE69485.1"/>
    <property type="molecule type" value="Genomic_DNA"/>
</dbReference>
<feature type="domain" description="DUF4365" evidence="1">
    <location>
        <begin position="10"/>
        <end position="139"/>
    </location>
</feature>
<dbReference type="Pfam" id="PF14280">
    <property type="entry name" value="DUF4365"/>
    <property type="match status" value="1"/>
</dbReference>
<evidence type="ECO:0000313" key="2">
    <source>
        <dbReference type="EMBL" id="WCE69485.1"/>
    </source>
</evidence>
<dbReference type="Proteomes" id="UP001210770">
    <property type="component" value="Chromosome"/>
</dbReference>
<protein>
    <submittedName>
        <fullName evidence="2">DUF4365 domain-containing protein</fullName>
    </submittedName>
</protein>
<sequence>MSLSKQRRGQIGVNTVEKVVLSEWAGRWQALEAHNDDAIDGLIFLEDGGELSGQIIFTQVKCMKVKKGKDGNYRIPISQKKLSRNLRAWRKVVGAAIVVLVDPDSLTARWVDIKPSHSSTPTQILVPEGQIFNGSAKQFISALCGTLHQDLQAQKVHTFADDFKHLRSTKHVQPASRKTYISLGQTPILLGGVEERVHFDREGWRHITRPGRSQLSRYQSFVLLGAVRKIIEACDTPLEDLPKSFSKADNCHFFPIDSMVTFPFRQTGLVRLVLRRSEIDSNGSSKLKFWTIYEPRRKQSGLGVQEPRDAHKPEG</sequence>
<name>A0AAX3LLQ7_9RHOB</name>
<dbReference type="RefSeq" id="WP_271687827.1">
    <property type="nucleotide sequence ID" value="NZ_CP116423.1"/>
</dbReference>
<organism evidence="2 3">
    <name type="scientific">Sulfitobacter faviae</name>
    <dbReference type="NCBI Taxonomy" id="1775881"/>
    <lineage>
        <taxon>Bacteria</taxon>
        <taxon>Pseudomonadati</taxon>
        <taxon>Pseudomonadota</taxon>
        <taxon>Alphaproteobacteria</taxon>
        <taxon>Rhodobacterales</taxon>
        <taxon>Roseobacteraceae</taxon>
        <taxon>Sulfitobacter</taxon>
    </lineage>
</organism>